<evidence type="ECO:0000313" key="3">
    <source>
        <dbReference type="Proteomes" id="UP001176059"/>
    </source>
</evidence>
<dbReference type="InterPro" id="IPR016181">
    <property type="entry name" value="Acyl_CoA_acyltransferase"/>
</dbReference>
<feature type="domain" description="N-acetyltransferase" evidence="1">
    <location>
        <begin position="189"/>
        <end position="353"/>
    </location>
</feature>
<comment type="caution">
    <text evidence="2">The sequence shown here is derived from an EMBL/GenBank/DDBJ whole genome shotgun (WGS) entry which is preliminary data.</text>
</comment>
<dbReference type="SUPFAM" id="SSF55729">
    <property type="entry name" value="Acyl-CoA N-acyltransferases (Nat)"/>
    <property type="match status" value="1"/>
</dbReference>
<gene>
    <name evidence="2" type="ORF">DFJ43DRAFT_1091681</name>
</gene>
<evidence type="ECO:0000313" key="2">
    <source>
        <dbReference type="EMBL" id="KAJ3723590.1"/>
    </source>
</evidence>
<proteinExistence type="predicted"/>
<dbReference type="Pfam" id="PF00583">
    <property type="entry name" value="Acetyltransf_1"/>
    <property type="match status" value="1"/>
</dbReference>
<reference evidence="2" key="2">
    <citation type="journal article" date="2023" name="Proc. Natl. Acad. Sci. U.S.A.">
        <title>A global phylogenomic analysis of the shiitake genus Lentinula.</title>
        <authorList>
            <person name="Sierra-Patev S."/>
            <person name="Min B."/>
            <person name="Naranjo-Ortiz M."/>
            <person name="Looney B."/>
            <person name="Konkel Z."/>
            <person name="Slot J.C."/>
            <person name="Sakamoto Y."/>
            <person name="Steenwyk J.L."/>
            <person name="Rokas A."/>
            <person name="Carro J."/>
            <person name="Camarero S."/>
            <person name="Ferreira P."/>
            <person name="Molpeceres G."/>
            <person name="Ruiz-Duenas F.J."/>
            <person name="Serrano A."/>
            <person name="Henrissat B."/>
            <person name="Drula E."/>
            <person name="Hughes K.W."/>
            <person name="Mata J.L."/>
            <person name="Ishikawa N.K."/>
            <person name="Vargas-Isla R."/>
            <person name="Ushijima S."/>
            <person name="Smith C.A."/>
            <person name="Donoghue J."/>
            <person name="Ahrendt S."/>
            <person name="Andreopoulos W."/>
            <person name="He G."/>
            <person name="LaButti K."/>
            <person name="Lipzen A."/>
            <person name="Ng V."/>
            <person name="Riley R."/>
            <person name="Sandor L."/>
            <person name="Barry K."/>
            <person name="Martinez A.T."/>
            <person name="Xiao Y."/>
            <person name="Gibbons J.G."/>
            <person name="Terashima K."/>
            <person name="Grigoriev I.V."/>
            <person name="Hibbett D."/>
        </authorList>
    </citation>
    <scope>NUCLEOTIDE SEQUENCE</scope>
    <source>
        <strain evidence="2">ET3784</strain>
    </source>
</reference>
<name>A0AA38JAT4_9AGAR</name>
<dbReference type="Gene3D" id="3.40.630.30">
    <property type="match status" value="1"/>
</dbReference>
<sequence length="353" mass="39288">MPSIKLAPAIEDCTLETSVYNLASCIPSYIFDNLEQLSIQTNVVLPLLEKAISIERSGGIVDNDNLWISCSSVDLNGNKSLDLVLSCTESEMGKYPIFIVATVPFSHLTSQFLAPRIYELILAMKRARIPLQRVYSIFAPEPIAQLFAIIWTEFTGVVHYEPPYYAAMLSFCTRSSLRHHQAKLVHGSHNLRIASMSDLQAVAELCYGFAAESEPFILDESGALKEAEILIRKEQVWVHEIQNEGSSRPEIACLVAYTRNTQTTATITKVITSPRHRGLGCAQRLVRQVCKHLLYSGKQSVALYVAHDNGAAGKVYHNVGFLGLDKSHDQVIEGVEPWSEIGFDRAKVQLGHW</sequence>
<accession>A0AA38JAT4</accession>
<reference evidence="2" key="1">
    <citation type="submission" date="2022-08" db="EMBL/GenBank/DDBJ databases">
        <authorList>
            <consortium name="DOE Joint Genome Institute"/>
            <person name="Min B."/>
            <person name="Sierra-Patev S."/>
            <person name="Naranjo-Ortiz M."/>
            <person name="Looney B."/>
            <person name="Konkel Z."/>
            <person name="Slot J.C."/>
            <person name="Sakamoto Y."/>
            <person name="Steenwyk J.L."/>
            <person name="Rokas A."/>
            <person name="Carro J."/>
            <person name="Camarero S."/>
            <person name="Ferreira P."/>
            <person name="Molpeceres G."/>
            <person name="Ruiz-duenas F.J."/>
            <person name="Serrano A."/>
            <person name="Henrissat B."/>
            <person name="Drula E."/>
            <person name="Hughes K.W."/>
            <person name="Mata J.L."/>
            <person name="Ishikawa N.K."/>
            <person name="Vargas-Isla R."/>
            <person name="Ushijima S."/>
            <person name="Smith C.A."/>
            <person name="Ahrendt S."/>
            <person name="Andreopoulos W."/>
            <person name="He G."/>
            <person name="LaButti K."/>
            <person name="Lipzen A."/>
            <person name="Ng V."/>
            <person name="Riley R."/>
            <person name="Sandor L."/>
            <person name="Barry K."/>
            <person name="Martinez A.T."/>
            <person name="Xiao Y."/>
            <person name="Gibbons J.G."/>
            <person name="Terashima K."/>
            <person name="Hibbett D.S."/>
            <person name="Grigoriev I.V."/>
        </authorList>
    </citation>
    <scope>NUCLEOTIDE SEQUENCE</scope>
    <source>
        <strain evidence="2">ET3784</strain>
    </source>
</reference>
<keyword evidence="3" id="KW-1185">Reference proteome</keyword>
<dbReference type="InterPro" id="IPR000182">
    <property type="entry name" value="GNAT_dom"/>
</dbReference>
<organism evidence="2 3">
    <name type="scientific">Lentinula guzmanii</name>
    <dbReference type="NCBI Taxonomy" id="2804957"/>
    <lineage>
        <taxon>Eukaryota</taxon>
        <taxon>Fungi</taxon>
        <taxon>Dikarya</taxon>
        <taxon>Basidiomycota</taxon>
        <taxon>Agaricomycotina</taxon>
        <taxon>Agaricomycetes</taxon>
        <taxon>Agaricomycetidae</taxon>
        <taxon>Agaricales</taxon>
        <taxon>Marasmiineae</taxon>
        <taxon>Omphalotaceae</taxon>
        <taxon>Lentinula</taxon>
    </lineage>
</organism>
<dbReference type="Proteomes" id="UP001176059">
    <property type="component" value="Unassembled WGS sequence"/>
</dbReference>
<dbReference type="GO" id="GO:0016747">
    <property type="term" value="F:acyltransferase activity, transferring groups other than amino-acyl groups"/>
    <property type="evidence" value="ECO:0007669"/>
    <property type="project" value="InterPro"/>
</dbReference>
<evidence type="ECO:0000259" key="1">
    <source>
        <dbReference type="PROSITE" id="PS51186"/>
    </source>
</evidence>
<protein>
    <recommendedName>
        <fullName evidence="1">N-acetyltransferase domain-containing protein</fullName>
    </recommendedName>
</protein>
<dbReference type="EMBL" id="JANVFO010000052">
    <property type="protein sequence ID" value="KAJ3723590.1"/>
    <property type="molecule type" value="Genomic_DNA"/>
</dbReference>
<dbReference type="PROSITE" id="PS51186">
    <property type="entry name" value="GNAT"/>
    <property type="match status" value="1"/>
</dbReference>
<dbReference type="AlphaFoldDB" id="A0AA38JAT4"/>